<proteinExistence type="predicted"/>
<comment type="caution">
    <text evidence="1">The sequence shown here is derived from an EMBL/GenBank/DDBJ whole genome shotgun (WGS) entry which is preliminary data.</text>
</comment>
<dbReference type="AlphaFoldDB" id="A0A8G2HRD8"/>
<evidence type="ECO:0000313" key="1">
    <source>
        <dbReference type="EMBL" id="STO15941.1"/>
    </source>
</evidence>
<dbReference type="GeneID" id="61167255"/>
<accession>A0A8G2HRD8</accession>
<organism evidence="1 2">
    <name type="scientific">Mobiluncus mulieris</name>
    <dbReference type="NCBI Taxonomy" id="2052"/>
    <lineage>
        <taxon>Bacteria</taxon>
        <taxon>Bacillati</taxon>
        <taxon>Actinomycetota</taxon>
        <taxon>Actinomycetes</taxon>
        <taxon>Actinomycetales</taxon>
        <taxon>Actinomycetaceae</taxon>
        <taxon>Mobiluncus</taxon>
    </lineage>
</organism>
<reference evidence="1 2" key="1">
    <citation type="submission" date="2018-06" db="EMBL/GenBank/DDBJ databases">
        <authorList>
            <consortium name="Pathogen Informatics"/>
            <person name="Doyle S."/>
        </authorList>
    </citation>
    <scope>NUCLEOTIDE SEQUENCE [LARGE SCALE GENOMIC DNA]</scope>
    <source>
        <strain evidence="1 2">NCTC11819</strain>
    </source>
</reference>
<dbReference type="EMBL" id="UGGQ01000006">
    <property type="protein sequence ID" value="STO15941.1"/>
    <property type="molecule type" value="Genomic_DNA"/>
</dbReference>
<name>A0A8G2HRD8_9ACTO</name>
<gene>
    <name evidence="1" type="ORF">NCTC11819_00485</name>
</gene>
<evidence type="ECO:0000313" key="2">
    <source>
        <dbReference type="Proteomes" id="UP000255284"/>
    </source>
</evidence>
<protein>
    <submittedName>
        <fullName evidence="1">Uncharacterized protein</fullName>
    </submittedName>
</protein>
<dbReference type="Proteomes" id="UP000255284">
    <property type="component" value="Unassembled WGS sequence"/>
</dbReference>
<dbReference type="RefSeq" id="WP_184076192.1">
    <property type="nucleotide sequence ID" value="NZ_JACHMA010000001.1"/>
</dbReference>
<sequence>MARLRLFFRPHRTCITTHTYREAARVKGCGRLGFSQGFASILGALRGGSLAVFDVMRPVVLCVAVLAVGIVLSEENPDRFSMANDPCF</sequence>